<feature type="transmembrane region" description="Helical" evidence="7">
    <location>
        <begin position="89"/>
        <end position="108"/>
    </location>
</feature>
<reference evidence="9" key="1">
    <citation type="submission" date="2009-10" db="EMBL/GenBank/DDBJ databases">
        <title>Diversity of trophic interactions inside an arsenic-rich microbial ecosystem.</title>
        <authorList>
            <person name="Bertin P.N."/>
            <person name="Heinrich-Salmeron A."/>
            <person name="Pelletier E."/>
            <person name="Goulhen-Chollet F."/>
            <person name="Arsene-Ploetze F."/>
            <person name="Gallien S."/>
            <person name="Calteau A."/>
            <person name="Vallenet D."/>
            <person name="Casiot C."/>
            <person name="Chane-Woon-Ming B."/>
            <person name="Giloteaux L."/>
            <person name="Barakat M."/>
            <person name="Bonnefoy V."/>
            <person name="Bruneel O."/>
            <person name="Chandler M."/>
            <person name="Cleiss J."/>
            <person name="Duran R."/>
            <person name="Elbaz-Poulichet F."/>
            <person name="Fonknechten N."/>
            <person name="Lauga B."/>
            <person name="Mornico D."/>
            <person name="Ortet P."/>
            <person name="Schaeffer C."/>
            <person name="Siguier P."/>
            <person name="Alexander Thil Smith A."/>
            <person name="Van Dorsselaer A."/>
            <person name="Weissenbach J."/>
            <person name="Medigue C."/>
            <person name="Le Paslier D."/>
        </authorList>
    </citation>
    <scope>NUCLEOTIDE SEQUENCE</scope>
</reference>
<dbReference type="GO" id="GO:0022857">
    <property type="term" value="F:transmembrane transporter activity"/>
    <property type="evidence" value="ECO:0007669"/>
    <property type="project" value="InterPro"/>
</dbReference>
<feature type="transmembrane region" description="Helical" evidence="7">
    <location>
        <begin position="410"/>
        <end position="431"/>
    </location>
</feature>
<evidence type="ECO:0000256" key="7">
    <source>
        <dbReference type="SAM" id="Phobius"/>
    </source>
</evidence>
<proteinExistence type="predicted"/>
<dbReference type="InterPro" id="IPR011701">
    <property type="entry name" value="MFS"/>
</dbReference>
<feature type="transmembrane region" description="Helical" evidence="7">
    <location>
        <begin position="316"/>
        <end position="334"/>
    </location>
</feature>
<dbReference type="Pfam" id="PF07690">
    <property type="entry name" value="MFS_1"/>
    <property type="match status" value="1"/>
</dbReference>
<feature type="transmembrane region" description="Helical" evidence="7">
    <location>
        <begin position="346"/>
        <end position="365"/>
    </location>
</feature>
<dbReference type="InterPro" id="IPR005829">
    <property type="entry name" value="Sugar_transporter_CS"/>
</dbReference>
<evidence type="ECO:0000256" key="6">
    <source>
        <dbReference type="ARBA" id="ARBA00023136"/>
    </source>
</evidence>
<feature type="transmembrane region" description="Helical" evidence="7">
    <location>
        <begin position="285"/>
        <end position="310"/>
    </location>
</feature>
<dbReference type="SUPFAM" id="SSF103473">
    <property type="entry name" value="MFS general substrate transporter"/>
    <property type="match status" value="1"/>
</dbReference>
<keyword evidence="4 7" id="KW-0812">Transmembrane</keyword>
<accession>E6Q2P5</accession>
<dbReference type="InterPro" id="IPR020846">
    <property type="entry name" value="MFS_dom"/>
</dbReference>
<evidence type="ECO:0000256" key="2">
    <source>
        <dbReference type="ARBA" id="ARBA00022448"/>
    </source>
</evidence>
<evidence type="ECO:0000256" key="1">
    <source>
        <dbReference type="ARBA" id="ARBA00004651"/>
    </source>
</evidence>
<evidence type="ECO:0000256" key="5">
    <source>
        <dbReference type="ARBA" id="ARBA00022989"/>
    </source>
</evidence>
<keyword evidence="2" id="KW-0813">Transport</keyword>
<protein>
    <recommendedName>
        <fullName evidence="8">Major facilitator superfamily (MFS) profile domain-containing protein</fullName>
    </recommendedName>
</protein>
<gene>
    <name evidence="9" type="ORF">CARN4_0713</name>
</gene>
<comment type="caution">
    <text evidence="9">The sequence shown here is derived from an EMBL/GenBank/DDBJ whole genome shotgun (WGS) entry which is preliminary data.</text>
</comment>
<sequence>MQQHPRSFPLQGNGSPPSAAWGVVGVVMLGNFLGPLYSSTSNVIIPNLIASFGSDVNTMQWVVTGYMLGYSITMPLAGWLADVYGRRRMYLIGLTIFTLASILTSFAWTVPALIGLRVLQAVGGGIISPTGMAIITDVVPQSQRGRALGLWGMGMMLAPAFGPWISGLIVDNLHDWRLVFWLGVPFGIAGLLASAKVLPKSEDRRTNIQTGAFDFLGFGLLTGALVAFLVPLSQGNRVGWNDAAIVLSFVVSSVLFAIFIAWELRTTHPMLNLRLFRDRVFSVAVILRAMVGMGYYFSIFLLPLFTQVILGWDPTLSGLILLPAGLAMGVLMPISGTLADRVGARYLVFSGMIMAAYGTFLFARIDTDWSASHITLDNMFRTAALGLLFTPLTAAAIANVPRLSMGAASAIINTVWQVGGSIGIAVGQAYLTTQTAMRLNAVASGVTFHNTAVHIFVQNMEAHMAVPQMAQFIALATLDHMAMLDASVRAYGDTFFLGAAVLAICSPLALLLPRKRAEAGIDGARARR</sequence>
<dbReference type="Gene3D" id="1.20.1720.10">
    <property type="entry name" value="Multidrug resistance protein D"/>
    <property type="match status" value="1"/>
</dbReference>
<dbReference type="NCBIfam" id="TIGR00711">
    <property type="entry name" value="efflux_EmrB"/>
    <property type="match status" value="1"/>
</dbReference>
<evidence type="ECO:0000259" key="8">
    <source>
        <dbReference type="PROSITE" id="PS50850"/>
    </source>
</evidence>
<dbReference type="Gene3D" id="1.20.1250.20">
    <property type="entry name" value="MFS general substrate transporter like domains"/>
    <property type="match status" value="1"/>
</dbReference>
<dbReference type="InterPro" id="IPR004638">
    <property type="entry name" value="EmrB-like"/>
</dbReference>
<dbReference type="InterPro" id="IPR036259">
    <property type="entry name" value="MFS_trans_sf"/>
</dbReference>
<dbReference type="PROSITE" id="PS00216">
    <property type="entry name" value="SUGAR_TRANSPORT_1"/>
    <property type="match status" value="1"/>
</dbReference>
<comment type="subcellular location">
    <subcellularLocation>
        <location evidence="1">Cell membrane</location>
        <topology evidence="1">Multi-pass membrane protein</topology>
    </subcellularLocation>
</comment>
<dbReference type="GO" id="GO:0005886">
    <property type="term" value="C:plasma membrane"/>
    <property type="evidence" value="ECO:0007669"/>
    <property type="project" value="UniProtKB-SubCell"/>
</dbReference>
<dbReference type="PANTHER" id="PTHR42718:SF46">
    <property type="entry name" value="BLR6921 PROTEIN"/>
    <property type="match status" value="1"/>
</dbReference>
<keyword evidence="5 7" id="KW-1133">Transmembrane helix</keyword>
<dbReference type="PROSITE" id="PS50850">
    <property type="entry name" value="MFS"/>
    <property type="match status" value="1"/>
</dbReference>
<evidence type="ECO:0000256" key="3">
    <source>
        <dbReference type="ARBA" id="ARBA00022475"/>
    </source>
</evidence>
<name>E6Q2P5_9ZZZZ</name>
<evidence type="ECO:0000313" key="9">
    <source>
        <dbReference type="EMBL" id="CBI01455.1"/>
    </source>
</evidence>
<feature type="transmembrane region" description="Helical" evidence="7">
    <location>
        <begin position="494"/>
        <end position="512"/>
    </location>
</feature>
<feature type="transmembrane region" description="Helical" evidence="7">
    <location>
        <begin position="244"/>
        <end position="264"/>
    </location>
</feature>
<feature type="transmembrane region" description="Helical" evidence="7">
    <location>
        <begin position="58"/>
        <end position="77"/>
    </location>
</feature>
<feature type="transmembrane region" description="Helical" evidence="7">
    <location>
        <begin position="211"/>
        <end position="232"/>
    </location>
</feature>
<feature type="transmembrane region" description="Helical" evidence="7">
    <location>
        <begin position="178"/>
        <end position="199"/>
    </location>
</feature>
<feature type="domain" description="Major facilitator superfamily (MFS) profile" evidence="8">
    <location>
        <begin position="23"/>
        <end position="517"/>
    </location>
</feature>
<dbReference type="EMBL" id="CABO01000018">
    <property type="protein sequence ID" value="CBI01455.1"/>
    <property type="molecule type" value="Genomic_DNA"/>
</dbReference>
<feature type="transmembrane region" description="Helical" evidence="7">
    <location>
        <begin position="114"/>
        <end position="135"/>
    </location>
</feature>
<organism evidence="9">
    <name type="scientific">mine drainage metagenome</name>
    <dbReference type="NCBI Taxonomy" id="410659"/>
    <lineage>
        <taxon>unclassified sequences</taxon>
        <taxon>metagenomes</taxon>
        <taxon>ecological metagenomes</taxon>
    </lineage>
</organism>
<evidence type="ECO:0000256" key="4">
    <source>
        <dbReference type="ARBA" id="ARBA00022692"/>
    </source>
</evidence>
<keyword evidence="6 7" id="KW-0472">Membrane</keyword>
<dbReference type="AlphaFoldDB" id="E6Q2P5"/>
<feature type="transmembrane region" description="Helical" evidence="7">
    <location>
        <begin position="20"/>
        <end position="38"/>
    </location>
</feature>
<keyword evidence="3" id="KW-1003">Cell membrane</keyword>
<dbReference type="PANTHER" id="PTHR42718">
    <property type="entry name" value="MAJOR FACILITATOR SUPERFAMILY MULTIDRUG TRANSPORTER MFSC"/>
    <property type="match status" value="1"/>
</dbReference>
<feature type="transmembrane region" description="Helical" evidence="7">
    <location>
        <begin position="380"/>
        <end position="398"/>
    </location>
</feature>
<dbReference type="CDD" id="cd17503">
    <property type="entry name" value="MFS_LmrB_MDR_like"/>
    <property type="match status" value="1"/>
</dbReference>
<feature type="transmembrane region" description="Helical" evidence="7">
    <location>
        <begin position="147"/>
        <end position="166"/>
    </location>
</feature>